<evidence type="ECO:0000256" key="4">
    <source>
        <dbReference type="ARBA" id="ARBA00022989"/>
    </source>
</evidence>
<feature type="transmembrane region" description="Helical" evidence="9">
    <location>
        <begin position="57"/>
        <end position="77"/>
    </location>
</feature>
<dbReference type="Pfam" id="PF13853">
    <property type="entry name" value="7tm_4"/>
    <property type="match status" value="1"/>
</dbReference>
<evidence type="ECO:0000256" key="7">
    <source>
        <dbReference type="ARBA" id="ARBA00023170"/>
    </source>
</evidence>
<comment type="caution">
    <text evidence="11">The sequence shown here is derived from an EMBL/GenBank/DDBJ whole genome shotgun (WGS) entry which is preliminary data.</text>
</comment>
<dbReference type="PANTHER" id="PTHR48002">
    <property type="entry name" value="OLFACTORY RECEPTOR"/>
    <property type="match status" value="1"/>
</dbReference>
<dbReference type="InterPro" id="IPR017452">
    <property type="entry name" value="GPCR_Rhodpsn_7TM"/>
</dbReference>
<keyword evidence="5" id="KW-0297">G-protein coupled receptor</keyword>
<evidence type="ECO:0000313" key="11">
    <source>
        <dbReference type="EMBL" id="KAF5925606.1"/>
    </source>
</evidence>
<feature type="transmembrane region" description="Helical" evidence="9">
    <location>
        <begin position="174"/>
        <end position="200"/>
    </location>
</feature>
<feature type="non-terminal residue" evidence="11">
    <location>
        <position position="231"/>
    </location>
</feature>
<name>A0A7J7FD34_DICBM</name>
<keyword evidence="3 9" id="KW-0812">Transmembrane</keyword>
<evidence type="ECO:0000313" key="12">
    <source>
        <dbReference type="Proteomes" id="UP000551758"/>
    </source>
</evidence>
<dbReference type="InterPro" id="IPR000725">
    <property type="entry name" value="Olfact_rcpt"/>
</dbReference>
<comment type="function">
    <text evidence="1">Putative odorant or sperm cell receptor.</text>
</comment>
<keyword evidence="7" id="KW-0675">Receptor</keyword>
<accession>A0A7J7FD34</accession>
<dbReference type="GO" id="GO:0004984">
    <property type="term" value="F:olfactory receptor activity"/>
    <property type="evidence" value="ECO:0007669"/>
    <property type="project" value="InterPro"/>
</dbReference>
<keyword evidence="4 9" id="KW-1133">Transmembrane helix</keyword>
<feature type="domain" description="G-protein coupled receptors family 1 profile" evidence="10">
    <location>
        <begin position="63"/>
        <end position="161"/>
    </location>
</feature>
<dbReference type="SUPFAM" id="SSF81321">
    <property type="entry name" value="Family A G protein-coupled receptor-like"/>
    <property type="match status" value="1"/>
</dbReference>
<evidence type="ECO:0000256" key="5">
    <source>
        <dbReference type="ARBA" id="ARBA00023040"/>
    </source>
</evidence>
<evidence type="ECO:0000256" key="8">
    <source>
        <dbReference type="ARBA" id="ARBA00023224"/>
    </source>
</evidence>
<protein>
    <recommendedName>
        <fullName evidence="10">G-protein coupled receptors family 1 profile domain-containing protein</fullName>
    </recommendedName>
</protein>
<sequence>MKEITKKSCEDGFESFLHKGDPKKQLHRWKSKQLCKEALGVILSFLRKWFVKTVKNTLRIILGNVFILFLVIFYSHLHSPMYFKLAELLFIDVGLSSTTVPKMIADFPKEYEVISFQGCMTQTCLDKIMEGVEMVLLIAVAFERYMAIRKPLHYLNIRNSKICKCSSGDLSKAFFSLSAPITVVVLFLTPCMFVCVWPFPTSTIDKYLIIVDFAITPVLNPAIYTLKNKDK</sequence>
<evidence type="ECO:0000256" key="1">
    <source>
        <dbReference type="ARBA" id="ARBA00003929"/>
    </source>
</evidence>
<organism evidence="11 12">
    <name type="scientific">Diceros bicornis minor</name>
    <name type="common">South-central black rhinoceros</name>
    <dbReference type="NCBI Taxonomy" id="77932"/>
    <lineage>
        <taxon>Eukaryota</taxon>
        <taxon>Metazoa</taxon>
        <taxon>Chordata</taxon>
        <taxon>Craniata</taxon>
        <taxon>Vertebrata</taxon>
        <taxon>Euteleostomi</taxon>
        <taxon>Mammalia</taxon>
        <taxon>Eutheria</taxon>
        <taxon>Laurasiatheria</taxon>
        <taxon>Perissodactyla</taxon>
        <taxon>Rhinocerotidae</taxon>
        <taxon>Diceros</taxon>
    </lineage>
</organism>
<dbReference type="Proteomes" id="UP000551758">
    <property type="component" value="Unassembled WGS sequence"/>
</dbReference>
<evidence type="ECO:0000256" key="2">
    <source>
        <dbReference type="ARBA" id="ARBA00004141"/>
    </source>
</evidence>
<evidence type="ECO:0000256" key="9">
    <source>
        <dbReference type="SAM" id="Phobius"/>
    </source>
</evidence>
<feature type="transmembrane region" description="Helical" evidence="9">
    <location>
        <begin position="206"/>
        <end position="226"/>
    </location>
</feature>
<dbReference type="EMBL" id="JACDTQ010000812">
    <property type="protein sequence ID" value="KAF5925606.1"/>
    <property type="molecule type" value="Genomic_DNA"/>
</dbReference>
<dbReference type="PROSITE" id="PS50262">
    <property type="entry name" value="G_PROTEIN_RECEP_F1_2"/>
    <property type="match status" value="1"/>
</dbReference>
<keyword evidence="8" id="KW-0807">Transducer</keyword>
<evidence type="ECO:0000259" key="10">
    <source>
        <dbReference type="PROSITE" id="PS50262"/>
    </source>
</evidence>
<keyword evidence="6 9" id="KW-0472">Membrane</keyword>
<evidence type="ECO:0000256" key="6">
    <source>
        <dbReference type="ARBA" id="ARBA00023136"/>
    </source>
</evidence>
<comment type="subcellular location">
    <subcellularLocation>
        <location evidence="2">Membrane</location>
        <topology evidence="2">Multi-pass membrane protein</topology>
    </subcellularLocation>
</comment>
<dbReference type="GO" id="GO:0005886">
    <property type="term" value="C:plasma membrane"/>
    <property type="evidence" value="ECO:0007669"/>
    <property type="project" value="UniProtKB-ARBA"/>
</dbReference>
<dbReference type="Gene3D" id="1.20.1070.10">
    <property type="entry name" value="Rhodopsin 7-helix transmembrane proteins"/>
    <property type="match status" value="1"/>
</dbReference>
<gene>
    <name evidence="11" type="ORF">HPG69_002053</name>
</gene>
<dbReference type="PROSITE" id="PS00237">
    <property type="entry name" value="G_PROTEIN_RECEP_F1_1"/>
    <property type="match status" value="1"/>
</dbReference>
<evidence type="ECO:0000256" key="3">
    <source>
        <dbReference type="ARBA" id="ARBA00022692"/>
    </source>
</evidence>
<keyword evidence="12" id="KW-1185">Reference proteome</keyword>
<reference evidence="11 12" key="1">
    <citation type="journal article" date="2020" name="Mol. Biol. Evol.">
        <title>Interspecific Gene Flow and the Evolution of Specialization in Black and White Rhinoceros.</title>
        <authorList>
            <person name="Moodley Y."/>
            <person name="Westbury M.V."/>
            <person name="Russo I.M."/>
            <person name="Gopalakrishnan S."/>
            <person name="Rakotoarivelo A."/>
            <person name="Olsen R.A."/>
            <person name="Prost S."/>
            <person name="Tunstall T."/>
            <person name="Ryder O.A."/>
            <person name="Dalen L."/>
            <person name="Bruford M.W."/>
        </authorList>
    </citation>
    <scope>NUCLEOTIDE SEQUENCE [LARGE SCALE GENOMIC DNA]</scope>
    <source>
        <strain evidence="11">SBR-YM</strain>
        <tissue evidence="11">Skin</tissue>
    </source>
</reference>
<proteinExistence type="predicted"/>
<dbReference type="InterPro" id="IPR000276">
    <property type="entry name" value="GPCR_Rhodpsn"/>
</dbReference>
<dbReference type="AlphaFoldDB" id="A0A7J7FD34"/>
<dbReference type="GO" id="GO:0004930">
    <property type="term" value="F:G protein-coupled receptor activity"/>
    <property type="evidence" value="ECO:0007669"/>
    <property type="project" value="UniProtKB-KW"/>
</dbReference>
<dbReference type="InterPro" id="IPR050427">
    <property type="entry name" value="Olfactory_Receptors"/>
</dbReference>